<comment type="catalytic activity">
    <reaction evidence="1">
        <text>S-ubiquitinyl-[E2 ubiquitin-conjugating enzyme]-L-cysteine + [acceptor protein]-L-lysine = [E2 ubiquitin-conjugating enzyme]-L-cysteine + N(6)-ubiquitinyl-[acceptor protein]-L-lysine.</text>
        <dbReference type="EC" id="2.3.2.26"/>
    </reaction>
</comment>
<evidence type="ECO:0000259" key="16">
    <source>
        <dbReference type="PROSITE" id="PS50237"/>
    </source>
</evidence>
<feature type="compositionally biased region" description="Polar residues" evidence="13">
    <location>
        <begin position="342"/>
        <end position="370"/>
    </location>
</feature>
<dbReference type="CDD" id="cd00201">
    <property type="entry name" value="WW"/>
    <property type="match status" value="4"/>
</dbReference>
<feature type="region of interest" description="Disordered" evidence="13">
    <location>
        <begin position="155"/>
        <end position="193"/>
    </location>
</feature>
<dbReference type="PROSITE" id="PS50004">
    <property type="entry name" value="C2"/>
    <property type="match status" value="1"/>
</dbReference>
<dbReference type="FunFam" id="2.60.40.150:FF:000047">
    <property type="entry name" value="Putative E3 ubiquitin-protein ligase NEDD4-like"/>
    <property type="match status" value="1"/>
</dbReference>
<evidence type="ECO:0000256" key="3">
    <source>
        <dbReference type="ARBA" id="ARBA00004906"/>
    </source>
</evidence>
<evidence type="ECO:0000256" key="4">
    <source>
        <dbReference type="ARBA" id="ARBA00012485"/>
    </source>
</evidence>
<dbReference type="Pfam" id="PF00632">
    <property type="entry name" value="HECT"/>
    <property type="match status" value="1"/>
</dbReference>
<dbReference type="CDD" id="cd04033">
    <property type="entry name" value="C2_NEDD4_NEDD4L"/>
    <property type="match status" value="1"/>
</dbReference>
<comment type="subcellular location">
    <subcellularLocation>
        <location evidence="2">Cytoplasm</location>
    </subcellularLocation>
</comment>
<dbReference type="PANTHER" id="PTHR11254">
    <property type="entry name" value="HECT DOMAIN UBIQUITIN-PROTEIN LIGASE"/>
    <property type="match status" value="1"/>
</dbReference>
<evidence type="ECO:0000256" key="10">
    <source>
        <dbReference type="ARBA" id="ARBA00022843"/>
    </source>
</evidence>
<dbReference type="UniPathway" id="UPA00143"/>
<dbReference type="SMART" id="SM00119">
    <property type="entry name" value="HECTc"/>
    <property type="match status" value="1"/>
</dbReference>
<evidence type="ECO:0000256" key="1">
    <source>
        <dbReference type="ARBA" id="ARBA00000885"/>
    </source>
</evidence>
<dbReference type="SUPFAM" id="SSF49562">
    <property type="entry name" value="C2 domain (Calcium/lipid-binding domain, CaLB)"/>
    <property type="match status" value="1"/>
</dbReference>
<evidence type="ECO:0000259" key="15">
    <source>
        <dbReference type="PROSITE" id="PS50020"/>
    </source>
</evidence>
<keyword evidence="5" id="KW-0963">Cytoplasm</keyword>
<feature type="compositionally biased region" description="Low complexity" evidence="13">
    <location>
        <begin position="429"/>
        <end position="456"/>
    </location>
</feature>
<dbReference type="Gene3D" id="3.90.1750.10">
    <property type="entry name" value="Hect, E3 ligase catalytic domains"/>
    <property type="match status" value="1"/>
</dbReference>
<dbReference type="GO" id="GO:0006511">
    <property type="term" value="P:ubiquitin-dependent protein catabolic process"/>
    <property type="evidence" value="ECO:0007669"/>
    <property type="project" value="InterPro"/>
</dbReference>
<dbReference type="Ensembl" id="ENSOSIT00000033216.1">
    <property type="protein sequence ID" value="ENSOSIP00000031517.1"/>
    <property type="gene ID" value="ENSOSIG00000015970.1"/>
</dbReference>
<dbReference type="Pfam" id="PF00397">
    <property type="entry name" value="WW"/>
    <property type="match status" value="4"/>
</dbReference>
<dbReference type="Pfam" id="PF00168">
    <property type="entry name" value="C2"/>
    <property type="match status" value="1"/>
</dbReference>
<evidence type="ECO:0000256" key="8">
    <source>
        <dbReference type="ARBA" id="ARBA00022737"/>
    </source>
</evidence>
<evidence type="ECO:0000256" key="5">
    <source>
        <dbReference type="ARBA" id="ARBA00022490"/>
    </source>
</evidence>
<dbReference type="GO" id="GO:0016567">
    <property type="term" value="P:protein ubiquitination"/>
    <property type="evidence" value="ECO:0007669"/>
    <property type="project" value="UniProtKB-UniPathway"/>
</dbReference>
<dbReference type="Proteomes" id="UP000694383">
    <property type="component" value="Unplaced"/>
</dbReference>
<feature type="domain" description="WW" evidence="15">
    <location>
        <begin position="519"/>
        <end position="552"/>
    </location>
</feature>
<dbReference type="PRINTS" id="PR00360">
    <property type="entry name" value="C2DOMAIN"/>
</dbReference>
<dbReference type="InterPro" id="IPR000569">
    <property type="entry name" value="HECT_dom"/>
</dbReference>
<evidence type="ECO:0000256" key="9">
    <source>
        <dbReference type="ARBA" id="ARBA00022786"/>
    </source>
</evidence>
<dbReference type="InterPro" id="IPR024928">
    <property type="entry name" value="E3_ub_ligase_SMURF1"/>
</dbReference>
<dbReference type="InterPro" id="IPR036020">
    <property type="entry name" value="WW_dom_sf"/>
</dbReference>
<proteinExistence type="predicted"/>
<dbReference type="FunFam" id="3.90.1750.10:FF:000026">
    <property type="entry name" value="E3 ubiquitin-protein ligase HACE1"/>
    <property type="match status" value="1"/>
</dbReference>
<feature type="region of interest" description="Disordered" evidence="13">
    <location>
        <begin position="276"/>
        <end position="305"/>
    </location>
</feature>
<dbReference type="SMART" id="SM00239">
    <property type="entry name" value="C2"/>
    <property type="match status" value="1"/>
</dbReference>
<dbReference type="InterPro" id="IPR035983">
    <property type="entry name" value="Hect_E3_ubiquitin_ligase"/>
</dbReference>
<dbReference type="SUPFAM" id="SSF56204">
    <property type="entry name" value="Hect, E3 ligase catalytic domain"/>
    <property type="match status" value="1"/>
</dbReference>
<dbReference type="Gene3D" id="2.60.40.150">
    <property type="entry name" value="C2 domain"/>
    <property type="match status" value="1"/>
</dbReference>
<dbReference type="FunFam" id="2.20.70.10:FF:000069">
    <property type="entry name" value="Neural precursor cell expressed, developmentally down-regulated 4-like"/>
    <property type="match status" value="1"/>
</dbReference>
<dbReference type="Gene3D" id="3.30.2410.10">
    <property type="entry name" value="Hect, E3 ligase catalytic domain"/>
    <property type="match status" value="1"/>
</dbReference>
<dbReference type="EC" id="2.3.2.26" evidence="4"/>
<feature type="domain" description="WW" evidence="15">
    <location>
        <begin position="575"/>
        <end position="608"/>
    </location>
</feature>
<evidence type="ECO:0000256" key="2">
    <source>
        <dbReference type="ARBA" id="ARBA00004496"/>
    </source>
</evidence>
<feature type="domain" description="WW" evidence="15">
    <location>
        <begin position="388"/>
        <end position="421"/>
    </location>
</feature>
<feature type="domain" description="C2" evidence="14">
    <location>
        <begin position="1"/>
        <end position="125"/>
    </location>
</feature>
<protein>
    <recommendedName>
        <fullName evidence="4">HECT-type E3 ubiquitin transferase</fullName>
        <ecNumber evidence="4">2.3.2.26</ecNumber>
    </recommendedName>
</protein>
<feature type="compositionally biased region" description="Polar residues" evidence="13">
    <location>
        <begin position="295"/>
        <end position="305"/>
    </location>
</feature>
<evidence type="ECO:0000256" key="12">
    <source>
        <dbReference type="PROSITE-ProRule" id="PRU00104"/>
    </source>
</evidence>
<keyword evidence="7" id="KW-0808">Transferase</keyword>
<keyword evidence="10" id="KW-0832">Ubl conjugation</keyword>
<dbReference type="AlphaFoldDB" id="A0A8C7YR29"/>
<dbReference type="PROSITE" id="PS01159">
    <property type="entry name" value="WW_DOMAIN_1"/>
    <property type="match status" value="4"/>
</dbReference>
<dbReference type="PIRSF" id="PIRSF001569">
    <property type="entry name" value="E3_ub_ligase_SMURF1"/>
    <property type="match status" value="1"/>
</dbReference>
<feature type="active site" description="Glycyl thioester intermediate" evidence="11 12">
    <location>
        <position position="969"/>
    </location>
</feature>
<keyword evidence="8" id="KW-0677">Repeat</keyword>
<evidence type="ECO:0000313" key="18">
    <source>
        <dbReference type="Proteomes" id="UP000694383"/>
    </source>
</evidence>
<keyword evidence="18" id="KW-1185">Reference proteome</keyword>
<evidence type="ECO:0000256" key="13">
    <source>
        <dbReference type="SAM" id="MobiDB-lite"/>
    </source>
</evidence>
<accession>A0A8C7YR29</accession>
<feature type="region of interest" description="Disordered" evidence="13">
    <location>
        <begin position="496"/>
        <end position="518"/>
    </location>
</feature>
<name>A0A8C7YR29_9TELE</name>
<dbReference type="Gene3D" id="2.20.70.10">
    <property type="match status" value="3"/>
</dbReference>
<dbReference type="GeneTree" id="ENSGT00940000156873"/>
<dbReference type="GO" id="GO:0051049">
    <property type="term" value="P:regulation of transport"/>
    <property type="evidence" value="ECO:0007669"/>
    <property type="project" value="UniProtKB-ARBA"/>
</dbReference>
<dbReference type="GO" id="GO:0019871">
    <property type="term" value="F:sodium channel inhibitor activity"/>
    <property type="evidence" value="ECO:0007669"/>
    <property type="project" value="TreeGrafter"/>
</dbReference>
<feature type="region of interest" description="Disordered" evidence="13">
    <location>
        <begin position="429"/>
        <end position="478"/>
    </location>
</feature>
<dbReference type="SMART" id="SM00456">
    <property type="entry name" value="WW"/>
    <property type="match status" value="4"/>
</dbReference>
<feature type="compositionally biased region" description="Low complexity" evidence="13">
    <location>
        <begin position="327"/>
        <end position="341"/>
    </location>
</feature>
<evidence type="ECO:0000256" key="11">
    <source>
        <dbReference type="PIRSR" id="PIRSR001569-1"/>
    </source>
</evidence>
<dbReference type="FunFam" id="3.30.2410.10:FF:000001">
    <property type="entry name" value="E3 ubiquitin-protein ligase NEDD4-like"/>
    <property type="match status" value="1"/>
</dbReference>
<reference evidence="17" key="1">
    <citation type="submission" date="2025-08" db="UniProtKB">
        <authorList>
            <consortium name="Ensembl"/>
        </authorList>
    </citation>
    <scope>IDENTIFICATION</scope>
</reference>
<dbReference type="PROSITE" id="PS50237">
    <property type="entry name" value="HECT"/>
    <property type="match status" value="1"/>
</dbReference>
<dbReference type="GO" id="GO:0048814">
    <property type="term" value="P:regulation of dendrite morphogenesis"/>
    <property type="evidence" value="ECO:0007669"/>
    <property type="project" value="TreeGrafter"/>
</dbReference>
<dbReference type="FunFam" id="3.30.2160.10:FF:000001">
    <property type="entry name" value="E3 ubiquitin-protein ligase NEDD4-like"/>
    <property type="match status" value="1"/>
</dbReference>
<organism evidence="17 18">
    <name type="scientific">Oryzias sinensis</name>
    <name type="common">Chinese medaka</name>
    <dbReference type="NCBI Taxonomy" id="183150"/>
    <lineage>
        <taxon>Eukaryota</taxon>
        <taxon>Metazoa</taxon>
        <taxon>Chordata</taxon>
        <taxon>Craniata</taxon>
        <taxon>Vertebrata</taxon>
        <taxon>Euteleostomi</taxon>
        <taxon>Actinopterygii</taxon>
        <taxon>Neopterygii</taxon>
        <taxon>Teleostei</taxon>
        <taxon>Neoteleostei</taxon>
        <taxon>Acanthomorphata</taxon>
        <taxon>Ovalentaria</taxon>
        <taxon>Atherinomorphae</taxon>
        <taxon>Beloniformes</taxon>
        <taxon>Adrianichthyidae</taxon>
        <taxon>Oryziinae</taxon>
        <taxon>Oryzias</taxon>
    </lineage>
</organism>
<dbReference type="InterPro" id="IPR000008">
    <property type="entry name" value="C2_dom"/>
</dbReference>
<keyword evidence="6" id="KW-0597">Phosphoprotein</keyword>
<evidence type="ECO:0000259" key="14">
    <source>
        <dbReference type="PROSITE" id="PS50004"/>
    </source>
</evidence>
<dbReference type="FunFam" id="2.20.70.10:FF:000008">
    <property type="entry name" value="E3 ubiquitin-protein ligase NEDD4-like protein"/>
    <property type="match status" value="1"/>
</dbReference>
<evidence type="ECO:0000256" key="7">
    <source>
        <dbReference type="ARBA" id="ARBA00022679"/>
    </source>
</evidence>
<feature type="domain" description="HECT" evidence="16">
    <location>
        <begin position="667"/>
        <end position="1001"/>
    </location>
</feature>
<dbReference type="SUPFAM" id="SSF51045">
    <property type="entry name" value="WW domain"/>
    <property type="match status" value="4"/>
</dbReference>
<dbReference type="InterPro" id="IPR001202">
    <property type="entry name" value="WW_dom"/>
</dbReference>
<dbReference type="PROSITE" id="PS50020">
    <property type="entry name" value="WW_DOMAIN_2"/>
    <property type="match status" value="4"/>
</dbReference>
<dbReference type="CDD" id="cd00078">
    <property type="entry name" value="HECTc"/>
    <property type="match status" value="1"/>
</dbReference>
<feature type="compositionally biased region" description="Low complexity" evidence="13">
    <location>
        <begin position="468"/>
        <end position="478"/>
    </location>
</feature>
<dbReference type="GO" id="GO:0005737">
    <property type="term" value="C:cytoplasm"/>
    <property type="evidence" value="ECO:0007669"/>
    <property type="project" value="UniProtKB-SubCell"/>
</dbReference>
<dbReference type="FunFam" id="2.20.70.10:FF:000006">
    <property type="entry name" value="E3 ubiquitin-protein ligase NEDD4-like protein"/>
    <property type="match status" value="1"/>
</dbReference>
<evidence type="ECO:0000256" key="6">
    <source>
        <dbReference type="ARBA" id="ARBA00022553"/>
    </source>
</evidence>
<dbReference type="InterPro" id="IPR050409">
    <property type="entry name" value="E3_ubiq-protein_ligase"/>
</dbReference>
<feature type="region of interest" description="Disordered" evidence="13">
    <location>
        <begin position="319"/>
        <end position="397"/>
    </location>
</feature>
<sequence>MAANYEPIYGLSEDENETRVLRVKVIAGIDLAKKDILGASDPYVKLSLYVADENKELALVQTKTIKKTLNPKWNEEFYFRVCPQNHRLLFEVFDENRLTRDDFLGQVDVPLNHLPTEDPAMERPYTFKDFLLRPRSHKSRVKGYLRLKMAYLPKQGGQEEETGEIREEAEVWDESADSGSQRPQQLLPPLPQGWEEKVDNLGRTYYVNHNNRSTQWKRPSNMDVISEIESDNQQRQIHQEAHRVFRARRHISEDLENEHFEHRDVDNSWELITEEDPNDSLAQSLPGPSAVLTPQHPSTPISQDFSNGLNLRLSIASEANGEVPGPSSALSQLSNRLRSSSMTDGVSDQAQAPPLMQSSQTRRSRAQTVSGGEEPMSPSAAAYTLTTPGLPPGWEERKDAKGRTYYVNHNNRTTTWTRPIVQLTEDGASTSVAASGGASALTPTSTPSSSSNISNNHLNEPQVRRPRSLSSPTVTLSTPLEGANNIQVRRAVKDTLSNPQTPQLSPYSSPKSQHKTQQSFLPPGWEMRIAPNGRPFFIDHNNRSTTWEDPRLKYPVHMRNKNSMEPGELGPLPNLPEEPGWEERVHTDGRTFYIDHNTKTTQWEDPRLQSPAITGPAVPYSREFKQKYDYFRKKLKKPADIPNRFEMKLHRNNIFEESYRRIMSLKRPDVLKARLWIEFESEKGLDYGGVAREWFFLLSKEMFNPYYGLFEYSATDNYTLQINPNSGLCNEDHLSYFKFIGRVAGMAVFHGKLLDGFFIRPFYKMMLGKSISLKDMESVDSEYYNSLKWILENDPTELDLRFCIDEDNFGQTYQVDLKPSGSELVVTNDNKKEYIDLVIQWRFVNRVQKQMNAFLEGFTELIQIDLIKIFDENELELLMCGLGDVDVNDWRQHTVYKNSYCPNHPVIQWFWKVVLLMDAEKRIRLLQFVTGTSRVPMNGFAELYGSNGPQLFTIEQWGTPDKLPRAHTCFNRLDLPAYESFEDLREKLLMAVENAQGFEGVD</sequence>
<dbReference type="FunFam" id="3.90.1750.10:FF:000001">
    <property type="entry name" value="E3 ubiquitin-protein ligase NEDD4-like"/>
    <property type="match status" value="1"/>
</dbReference>
<evidence type="ECO:0000313" key="17">
    <source>
        <dbReference type="Ensembl" id="ENSOSIP00000031517.1"/>
    </source>
</evidence>
<dbReference type="Gene3D" id="3.30.2160.10">
    <property type="entry name" value="Hect, E3 ligase catalytic domain"/>
    <property type="match status" value="1"/>
</dbReference>
<dbReference type="InterPro" id="IPR035892">
    <property type="entry name" value="C2_domain_sf"/>
</dbReference>
<comment type="pathway">
    <text evidence="3">Protein modification; protein ubiquitination.</text>
</comment>
<keyword evidence="9 12" id="KW-0833">Ubl conjugation pathway</keyword>
<dbReference type="GO" id="GO:0061630">
    <property type="term" value="F:ubiquitin protein ligase activity"/>
    <property type="evidence" value="ECO:0007669"/>
    <property type="project" value="UniProtKB-EC"/>
</dbReference>
<dbReference type="PANTHER" id="PTHR11254:SF441">
    <property type="entry name" value="HECT-TYPE E3 UBIQUITIN TRANSFERASE"/>
    <property type="match status" value="1"/>
</dbReference>
<feature type="domain" description="WW" evidence="15">
    <location>
        <begin position="188"/>
        <end position="221"/>
    </location>
</feature>
<reference evidence="17" key="2">
    <citation type="submission" date="2025-09" db="UniProtKB">
        <authorList>
            <consortium name="Ensembl"/>
        </authorList>
    </citation>
    <scope>IDENTIFICATION</scope>
</reference>